<accession>A0ABU2ZI32</accession>
<keyword evidence="2" id="KW-1185">Reference proteome</keyword>
<protein>
    <submittedName>
        <fullName evidence="1">Uncharacterized protein</fullName>
    </submittedName>
</protein>
<name>A0ABU2ZI32_9SPHN</name>
<dbReference type="Proteomes" id="UP001259803">
    <property type="component" value="Unassembled WGS sequence"/>
</dbReference>
<evidence type="ECO:0000313" key="1">
    <source>
        <dbReference type="EMBL" id="MDT0576060.1"/>
    </source>
</evidence>
<dbReference type="EMBL" id="JAVRHS010000005">
    <property type="protein sequence ID" value="MDT0576060.1"/>
    <property type="molecule type" value="Genomic_DNA"/>
</dbReference>
<proteinExistence type="predicted"/>
<comment type="caution">
    <text evidence="1">The sequence shown here is derived from an EMBL/GenBank/DDBJ whole genome shotgun (WGS) entry which is preliminary data.</text>
</comment>
<reference evidence="1 2" key="1">
    <citation type="submission" date="2023-09" db="EMBL/GenBank/DDBJ databases">
        <authorList>
            <person name="Rey-Velasco X."/>
        </authorList>
    </citation>
    <scope>NUCLEOTIDE SEQUENCE [LARGE SCALE GENOMIC DNA]</scope>
    <source>
        <strain evidence="1 2">F390</strain>
    </source>
</reference>
<dbReference type="RefSeq" id="WP_311340641.1">
    <property type="nucleotide sequence ID" value="NZ_JAVRHS010000005.1"/>
</dbReference>
<sequence length="133" mass="14328">MWDLGSWNASGAAAVSSSEAWQRHSFAPKGIIVLIGLGSAATLTRQSISGVSMCLPVGITTILPGWLVKQGKPVNCIAMSVTPMIGTQTVKLMLERGTSDRTLLDVHDADERPAVSIKRLRYIHVGELTERRS</sequence>
<organism evidence="1 2">
    <name type="scientific">Croceicoccus esteveae</name>
    <dbReference type="NCBI Taxonomy" id="3075597"/>
    <lineage>
        <taxon>Bacteria</taxon>
        <taxon>Pseudomonadati</taxon>
        <taxon>Pseudomonadota</taxon>
        <taxon>Alphaproteobacteria</taxon>
        <taxon>Sphingomonadales</taxon>
        <taxon>Erythrobacteraceae</taxon>
        <taxon>Croceicoccus</taxon>
    </lineage>
</organism>
<evidence type="ECO:0000313" key="2">
    <source>
        <dbReference type="Proteomes" id="UP001259803"/>
    </source>
</evidence>
<gene>
    <name evidence="1" type="ORF">RM533_07650</name>
</gene>